<sequence length="125" mass="13732">MDDGRLALATHKYLYLGTYATQEEAATAYDMAAIEYRGLQAITNFELSHYIKWLRPNQNNTHHPQPNPNPMSNPNPEFGTFGFGFLHLLTQSSSSAEMADPRLQPGGGASTSSALGILLQSSKFK</sequence>
<evidence type="ECO:0000256" key="5">
    <source>
        <dbReference type="ARBA" id="ARBA00023242"/>
    </source>
</evidence>
<evidence type="ECO:0000259" key="7">
    <source>
        <dbReference type="PROSITE" id="PS51032"/>
    </source>
</evidence>
<evidence type="ECO:0000256" key="4">
    <source>
        <dbReference type="ARBA" id="ARBA00023163"/>
    </source>
</evidence>
<dbReference type="CDD" id="cd00018">
    <property type="entry name" value="AP2"/>
    <property type="match status" value="1"/>
</dbReference>
<dbReference type="InterPro" id="IPR016177">
    <property type="entry name" value="DNA-bd_dom_sf"/>
</dbReference>
<keyword evidence="9" id="KW-1185">Reference proteome</keyword>
<dbReference type="Gene3D" id="3.30.730.10">
    <property type="entry name" value="AP2/ERF domain"/>
    <property type="match status" value="1"/>
</dbReference>
<dbReference type="PANTHER" id="PTHR32467:SF172">
    <property type="entry name" value="OS09G0423800 PROTEIN"/>
    <property type="match status" value="1"/>
</dbReference>
<dbReference type="InterPro" id="IPR001471">
    <property type="entry name" value="AP2/ERF_dom"/>
</dbReference>
<keyword evidence="2" id="KW-0805">Transcription regulation</keyword>
<dbReference type="SUPFAM" id="SSF54171">
    <property type="entry name" value="DNA-binding domain"/>
    <property type="match status" value="1"/>
</dbReference>
<gene>
    <name evidence="8" type="ORF">FPE_LOCUS14659</name>
</gene>
<dbReference type="GO" id="GO:0005634">
    <property type="term" value="C:nucleus"/>
    <property type="evidence" value="ECO:0007669"/>
    <property type="project" value="UniProtKB-SubCell"/>
</dbReference>
<keyword evidence="3" id="KW-0238">DNA-binding</keyword>
<reference evidence="8" key="1">
    <citation type="submission" date="2023-05" db="EMBL/GenBank/DDBJ databases">
        <authorList>
            <person name="Huff M."/>
        </authorList>
    </citation>
    <scope>NUCLEOTIDE SEQUENCE</scope>
</reference>
<dbReference type="SMART" id="SM00380">
    <property type="entry name" value="AP2"/>
    <property type="match status" value="1"/>
</dbReference>
<evidence type="ECO:0000256" key="3">
    <source>
        <dbReference type="ARBA" id="ARBA00023125"/>
    </source>
</evidence>
<dbReference type="PANTHER" id="PTHR32467">
    <property type="entry name" value="AP2-LIKE ETHYLENE-RESPONSIVE TRANSCRIPTION FACTOR"/>
    <property type="match status" value="1"/>
</dbReference>
<evidence type="ECO:0000256" key="6">
    <source>
        <dbReference type="SAM" id="MobiDB-lite"/>
    </source>
</evidence>
<dbReference type="AlphaFoldDB" id="A0AAD2DV27"/>
<protein>
    <recommendedName>
        <fullName evidence="7">AP2/ERF domain-containing protein</fullName>
    </recommendedName>
</protein>
<dbReference type="PROSITE" id="PS51032">
    <property type="entry name" value="AP2_ERF"/>
    <property type="match status" value="1"/>
</dbReference>
<keyword evidence="5" id="KW-0539">Nucleus</keyword>
<feature type="domain" description="AP2/ERF" evidence="7">
    <location>
        <begin position="1"/>
        <end position="46"/>
    </location>
</feature>
<evidence type="ECO:0000313" key="8">
    <source>
        <dbReference type="EMBL" id="CAI9767229.1"/>
    </source>
</evidence>
<feature type="compositionally biased region" description="Polar residues" evidence="6">
    <location>
        <begin position="110"/>
        <end position="125"/>
    </location>
</feature>
<feature type="region of interest" description="Disordered" evidence="6">
    <location>
        <begin position="56"/>
        <end position="79"/>
    </location>
</feature>
<dbReference type="GO" id="GO:0003677">
    <property type="term" value="F:DNA binding"/>
    <property type="evidence" value="ECO:0007669"/>
    <property type="project" value="UniProtKB-KW"/>
</dbReference>
<dbReference type="Proteomes" id="UP000834106">
    <property type="component" value="Chromosome 9"/>
</dbReference>
<name>A0AAD2DV27_9LAMI</name>
<comment type="subcellular location">
    <subcellularLocation>
        <location evidence="1">Nucleus</location>
    </subcellularLocation>
</comment>
<evidence type="ECO:0000256" key="2">
    <source>
        <dbReference type="ARBA" id="ARBA00023015"/>
    </source>
</evidence>
<evidence type="ECO:0000256" key="1">
    <source>
        <dbReference type="ARBA" id="ARBA00004123"/>
    </source>
</evidence>
<accession>A0AAD2DV27</accession>
<evidence type="ECO:0000313" key="9">
    <source>
        <dbReference type="Proteomes" id="UP000834106"/>
    </source>
</evidence>
<dbReference type="GO" id="GO:0003700">
    <property type="term" value="F:DNA-binding transcription factor activity"/>
    <property type="evidence" value="ECO:0007669"/>
    <property type="project" value="InterPro"/>
</dbReference>
<dbReference type="EMBL" id="OU503044">
    <property type="protein sequence ID" value="CAI9767229.1"/>
    <property type="molecule type" value="Genomic_DNA"/>
</dbReference>
<feature type="region of interest" description="Disordered" evidence="6">
    <location>
        <begin position="94"/>
        <end position="125"/>
    </location>
</feature>
<dbReference type="InterPro" id="IPR036955">
    <property type="entry name" value="AP2/ERF_dom_sf"/>
</dbReference>
<organism evidence="8 9">
    <name type="scientific">Fraxinus pennsylvanica</name>
    <dbReference type="NCBI Taxonomy" id="56036"/>
    <lineage>
        <taxon>Eukaryota</taxon>
        <taxon>Viridiplantae</taxon>
        <taxon>Streptophyta</taxon>
        <taxon>Embryophyta</taxon>
        <taxon>Tracheophyta</taxon>
        <taxon>Spermatophyta</taxon>
        <taxon>Magnoliopsida</taxon>
        <taxon>eudicotyledons</taxon>
        <taxon>Gunneridae</taxon>
        <taxon>Pentapetalae</taxon>
        <taxon>asterids</taxon>
        <taxon>lamiids</taxon>
        <taxon>Lamiales</taxon>
        <taxon>Oleaceae</taxon>
        <taxon>Oleeae</taxon>
        <taxon>Fraxinus</taxon>
    </lineage>
</organism>
<keyword evidence="4" id="KW-0804">Transcription</keyword>
<proteinExistence type="predicted"/>